<feature type="transmembrane region" description="Helical" evidence="1">
    <location>
        <begin position="7"/>
        <end position="24"/>
    </location>
</feature>
<evidence type="ECO:0000256" key="1">
    <source>
        <dbReference type="SAM" id="Phobius"/>
    </source>
</evidence>
<dbReference type="EMBL" id="JACOOQ010000018">
    <property type="protein sequence ID" value="MBC5640852.1"/>
    <property type="molecule type" value="Genomic_DNA"/>
</dbReference>
<protein>
    <recommendedName>
        <fullName evidence="2">MrpA C-terminal/MbhE domain-containing protein</fullName>
    </recommendedName>
</protein>
<evidence type="ECO:0000259" key="2">
    <source>
        <dbReference type="Pfam" id="PF20501"/>
    </source>
</evidence>
<comment type="caution">
    <text evidence="3">The sequence shown here is derived from an EMBL/GenBank/DDBJ whole genome shotgun (WGS) entry which is preliminary data.</text>
</comment>
<dbReference type="Proteomes" id="UP000662088">
    <property type="component" value="Unassembled WGS sequence"/>
</dbReference>
<keyword evidence="1" id="KW-0472">Membrane</keyword>
<keyword evidence="4" id="KW-1185">Reference proteome</keyword>
<accession>A0A8I0AEX2</accession>
<evidence type="ECO:0000313" key="3">
    <source>
        <dbReference type="EMBL" id="MBC5640852.1"/>
    </source>
</evidence>
<dbReference type="RefSeq" id="WP_022211531.1">
    <property type="nucleotide sequence ID" value="NZ_JACOOQ010000018.1"/>
</dbReference>
<feature type="transmembrane region" description="Helical" evidence="1">
    <location>
        <begin position="64"/>
        <end position="81"/>
    </location>
</feature>
<sequence length="94" mass="10300">MGKKITYIILFALLASFIYVGFNIEENRDLGDASQIVLNETISKTSALNSVTAVVFDFRGYDTLGESIVLFTAICGVSAVLRSSKKDEVNNKDE</sequence>
<proteinExistence type="predicted"/>
<gene>
    <name evidence="3" type="ORF">H8R92_10545</name>
</gene>
<name>A0A8I0AEX2_9CLOT</name>
<keyword evidence="1" id="KW-1133">Transmembrane helix</keyword>
<evidence type="ECO:0000313" key="4">
    <source>
        <dbReference type="Proteomes" id="UP000662088"/>
    </source>
</evidence>
<feature type="domain" description="MrpA C-terminal/MbhE" evidence="2">
    <location>
        <begin position="21"/>
        <end position="83"/>
    </location>
</feature>
<dbReference type="InterPro" id="IPR046806">
    <property type="entry name" value="MrpA_C/MbhE"/>
</dbReference>
<dbReference type="AlphaFoldDB" id="A0A8I0AEX2"/>
<keyword evidence="1" id="KW-0812">Transmembrane</keyword>
<organism evidence="3 4">
    <name type="scientific">Clostridium lentum</name>
    <dbReference type="NCBI Taxonomy" id="2763037"/>
    <lineage>
        <taxon>Bacteria</taxon>
        <taxon>Bacillati</taxon>
        <taxon>Bacillota</taxon>
        <taxon>Clostridia</taxon>
        <taxon>Eubacteriales</taxon>
        <taxon>Clostridiaceae</taxon>
        <taxon>Clostridium</taxon>
    </lineage>
</organism>
<dbReference type="Pfam" id="PF20501">
    <property type="entry name" value="MbhE"/>
    <property type="match status" value="1"/>
</dbReference>
<reference evidence="3" key="1">
    <citation type="submission" date="2020-08" db="EMBL/GenBank/DDBJ databases">
        <title>Genome public.</title>
        <authorList>
            <person name="Liu C."/>
            <person name="Sun Q."/>
        </authorList>
    </citation>
    <scope>NUCLEOTIDE SEQUENCE</scope>
    <source>
        <strain evidence="3">NSJ-42</strain>
    </source>
</reference>